<evidence type="ECO:0000313" key="2">
    <source>
        <dbReference type="EMBL" id="VEL23475.1"/>
    </source>
</evidence>
<evidence type="ECO:0000256" key="1">
    <source>
        <dbReference type="SAM" id="SignalP"/>
    </source>
</evidence>
<feature type="signal peptide" evidence="1">
    <location>
        <begin position="1"/>
        <end position="19"/>
    </location>
</feature>
<evidence type="ECO:0000313" key="3">
    <source>
        <dbReference type="Proteomes" id="UP000784294"/>
    </source>
</evidence>
<gene>
    <name evidence="2" type="ORF">PXEA_LOCUS16915</name>
</gene>
<keyword evidence="3" id="KW-1185">Reference proteome</keyword>
<proteinExistence type="predicted"/>
<accession>A0A448WYF7</accession>
<name>A0A448WYF7_9PLAT</name>
<sequence>MFLLLVFLRASYVAKRLLANDAFIDCFSWHSQYCGKLALCDDPSGRLTYLWTYRAGGIICQELSFQPGLTNESSSEFNFLNSRGLTASRVTRDDILSPMLLGLNLAFIQAAPDSKSTNLHGRGHSHHLIFLGFFIQLTSSGFCELPLSL</sequence>
<dbReference type="EMBL" id="CAAALY010062131">
    <property type="protein sequence ID" value="VEL23475.1"/>
    <property type="molecule type" value="Genomic_DNA"/>
</dbReference>
<dbReference type="AlphaFoldDB" id="A0A448WYF7"/>
<dbReference type="Proteomes" id="UP000784294">
    <property type="component" value="Unassembled WGS sequence"/>
</dbReference>
<reference evidence="2" key="1">
    <citation type="submission" date="2018-11" db="EMBL/GenBank/DDBJ databases">
        <authorList>
            <consortium name="Pathogen Informatics"/>
        </authorList>
    </citation>
    <scope>NUCLEOTIDE SEQUENCE</scope>
</reference>
<protein>
    <submittedName>
        <fullName evidence="2">Uncharacterized protein</fullName>
    </submittedName>
</protein>
<comment type="caution">
    <text evidence="2">The sequence shown here is derived from an EMBL/GenBank/DDBJ whole genome shotgun (WGS) entry which is preliminary data.</text>
</comment>
<organism evidence="2 3">
    <name type="scientific">Protopolystoma xenopodis</name>
    <dbReference type="NCBI Taxonomy" id="117903"/>
    <lineage>
        <taxon>Eukaryota</taxon>
        <taxon>Metazoa</taxon>
        <taxon>Spiralia</taxon>
        <taxon>Lophotrochozoa</taxon>
        <taxon>Platyhelminthes</taxon>
        <taxon>Monogenea</taxon>
        <taxon>Polyopisthocotylea</taxon>
        <taxon>Polystomatidea</taxon>
        <taxon>Polystomatidae</taxon>
        <taxon>Protopolystoma</taxon>
    </lineage>
</organism>
<feature type="chain" id="PRO_5019505401" evidence="1">
    <location>
        <begin position="20"/>
        <end position="149"/>
    </location>
</feature>
<keyword evidence="1" id="KW-0732">Signal</keyword>